<reference evidence="6 7" key="1">
    <citation type="submission" date="2022-01" db="EMBL/GenBank/DDBJ databases">
        <title>Dethiosulfovibrio faecalis sp. nov., a novel proteolytic, non-sulfur-reducing bacterium isolated from a marine aquaculture solid waste bioreactor.</title>
        <authorList>
            <person name="Grabowski S."/>
            <person name="Apolinario E."/>
            <person name="Schneider N."/>
            <person name="Marshall C.W."/>
            <person name="Sowers K.R."/>
        </authorList>
    </citation>
    <scope>NUCLEOTIDE SEQUENCE [LARGE SCALE GENOMIC DNA]</scope>
    <source>
        <strain evidence="6 7">DSM 12537</strain>
    </source>
</reference>
<evidence type="ECO:0000313" key="7">
    <source>
        <dbReference type="Proteomes" id="UP001200430"/>
    </source>
</evidence>
<dbReference type="SUPFAM" id="SSF102114">
    <property type="entry name" value="Radical SAM enzymes"/>
    <property type="match status" value="1"/>
</dbReference>
<evidence type="ECO:0000256" key="4">
    <source>
        <dbReference type="ARBA" id="ARBA00023014"/>
    </source>
</evidence>
<organism evidence="6 7">
    <name type="scientific">Dethiosulfovibrio marinus</name>
    <dbReference type="NCBI Taxonomy" id="133532"/>
    <lineage>
        <taxon>Bacteria</taxon>
        <taxon>Thermotogati</taxon>
        <taxon>Synergistota</taxon>
        <taxon>Synergistia</taxon>
        <taxon>Synergistales</taxon>
        <taxon>Dethiosulfovibrionaceae</taxon>
        <taxon>Dethiosulfovibrio</taxon>
    </lineage>
</organism>
<gene>
    <name evidence="6" type="ORF">L2W38_10200</name>
</gene>
<dbReference type="EMBL" id="JAKGUD010000011">
    <property type="protein sequence ID" value="MCF4143181.1"/>
    <property type="molecule type" value="Genomic_DNA"/>
</dbReference>
<sequence>MAVSLFRKAKGFVTRSVLDRAVEKVRKGEMGDLADMLESIGKLAPARYHREALGRMAKMVRSEDPSVAFLVRAVRELSPLALENMIRNLIVNFMVLGRGVREEKEAELGVHLPNFMVISPTMKCNLHCTGCYAGEYDREGELTFDELDDLLRQGKELGMYFYTLSGGEVLLYPRIFDLWKKHDDCYFQFYTNGTLLDDDTVDRLAALGNVAPMVSVEGTEEQTDARRGRGTYRKVLEAFPRMRERGMLFGFSATCTSLNSDYLASDEFIGSMVERGCMVGWFFQYVPIGVSPDLTYMASPEQRAGLHDSILRWRSSGDYPIFTGDFWNDGPYVDGCMAGGSRYWHVISDGRVEPCVFVPFAADSIREKSLVDIARSPFFSAIRSAQPYEGDDDLLCPCMILDHPRVLRELIDRFDAEPCHPGLERMLSGSVAEGLDDYGKAIRSLYRPLWEGCERERYRKRVSMEE</sequence>
<dbReference type="InterPro" id="IPR058240">
    <property type="entry name" value="rSAM_sf"/>
</dbReference>
<dbReference type="PROSITE" id="PS51918">
    <property type="entry name" value="RADICAL_SAM"/>
    <property type="match status" value="1"/>
</dbReference>
<dbReference type="PANTHER" id="PTHR43524:SF1">
    <property type="entry name" value="RADICAL SAM SUPERFAMILY PROTEIN"/>
    <property type="match status" value="1"/>
</dbReference>
<evidence type="ECO:0000313" key="6">
    <source>
        <dbReference type="EMBL" id="MCF4143181.1"/>
    </source>
</evidence>
<dbReference type="CDD" id="cd21128">
    <property type="entry name" value="SPASM_rSAM"/>
    <property type="match status" value="1"/>
</dbReference>
<evidence type="ECO:0000256" key="1">
    <source>
        <dbReference type="ARBA" id="ARBA00022691"/>
    </source>
</evidence>
<feature type="domain" description="Radical SAM core" evidence="5">
    <location>
        <begin position="108"/>
        <end position="318"/>
    </location>
</feature>
<keyword evidence="7" id="KW-1185">Reference proteome</keyword>
<dbReference type="SFLD" id="SFLDS00029">
    <property type="entry name" value="Radical_SAM"/>
    <property type="match status" value="1"/>
</dbReference>
<keyword evidence="1" id="KW-0949">S-adenosyl-L-methionine</keyword>
<evidence type="ECO:0000256" key="2">
    <source>
        <dbReference type="ARBA" id="ARBA00022723"/>
    </source>
</evidence>
<dbReference type="Pfam" id="PF13186">
    <property type="entry name" value="SPASM"/>
    <property type="match status" value="1"/>
</dbReference>
<dbReference type="InterPro" id="IPR023885">
    <property type="entry name" value="4Fe4S-binding_SPASM_dom"/>
</dbReference>
<dbReference type="PANTHER" id="PTHR43524">
    <property type="entry name" value="RADICAL SAM SUPERFAMILY PROTEIN"/>
    <property type="match status" value="1"/>
</dbReference>
<keyword evidence="4" id="KW-0411">Iron-sulfur</keyword>
<protein>
    <submittedName>
        <fullName evidence="6">Radical SAM protein</fullName>
    </submittedName>
</protein>
<dbReference type="CDD" id="cd01335">
    <property type="entry name" value="Radical_SAM"/>
    <property type="match status" value="1"/>
</dbReference>
<keyword evidence="3" id="KW-0408">Iron</keyword>
<evidence type="ECO:0000259" key="5">
    <source>
        <dbReference type="PROSITE" id="PS51918"/>
    </source>
</evidence>
<keyword evidence="2" id="KW-0479">Metal-binding</keyword>
<dbReference type="Proteomes" id="UP001200430">
    <property type="component" value="Unassembled WGS sequence"/>
</dbReference>
<dbReference type="InterPro" id="IPR013785">
    <property type="entry name" value="Aldolase_TIM"/>
</dbReference>
<evidence type="ECO:0000256" key="3">
    <source>
        <dbReference type="ARBA" id="ARBA00023004"/>
    </source>
</evidence>
<dbReference type="SFLD" id="SFLDG01067">
    <property type="entry name" value="SPASM/twitch_domain_containing"/>
    <property type="match status" value="1"/>
</dbReference>
<dbReference type="RefSeq" id="WP_236099885.1">
    <property type="nucleotide sequence ID" value="NZ_JAKGUD010000011.1"/>
</dbReference>
<proteinExistence type="predicted"/>
<accession>A0ABS9EPQ9</accession>
<name>A0ABS9EPQ9_9BACT</name>
<dbReference type="InterPro" id="IPR007197">
    <property type="entry name" value="rSAM"/>
</dbReference>
<comment type="caution">
    <text evidence="6">The sequence shown here is derived from an EMBL/GenBank/DDBJ whole genome shotgun (WGS) entry which is preliminary data.</text>
</comment>
<dbReference type="Pfam" id="PF04055">
    <property type="entry name" value="Radical_SAM"/>
    <property type="match status" value="1"/>
</dbReference>
<dbReference type="Gene3D" id="3.20.20.70">
    <property type="entry name" value="Aldolase class I"/>
    <property type="match status" value="1"/>
</dbReference>